<accession>A0A915CNN6</accession>
<organism evidence="2 3">
    <name type="scientific">Ditylenchus dipsaci</name>
    <dbReference type="NCBI Taxonomy" id="166011"/>
    <lineage>
        <taxon>Eukaryota</taxon>
        <taxon>Metazoa</taxon>
        <taxon>Ecdysozoa</taxon>
        <taxon>Nematoda</taxon>
        <taxon>Chromadorea</taxon>
        <taxon>Rhabditida</taxon>
        <taxon>Tylenchina</taxon>
        <taxon>Tylenchomorpha</taxon>
        <taxon>Sphaerularioidea</taxon>
        <taxon>Anguinidae</taxon>
        <taxon>Anguininae</taxon>
        <taxon>Ditylenchus</taxon>
    </lineage>
</organism>
<keyword evidence="2" id="KW-1185">Reference proteome</keyword>
<evidence type="ECO:0000313" key="2">
    <source>
        <dbReference type="Proteomes" id="UP000887574"/>
    </source>
</evidence>
<name>A0A915CNN6_9BILA</name>
<proteinExistence type="predicted"/>
<dbReference type="AlphaFoldDB" id="A0A915CNN6"/>
<sequence length="400" mass="45165">MVSWRHTYRHHSPKYLCWKLMFLQHIPIGLLLMWQLVEWSSVFGFPTAIHKRQVSLDDLIHTALKIVQPIFDTSQPLLENNQMIPKRITADQQSPSLGLRESSILGAPTYSALRDVPICRGNSQICRFISCTAHNFKHDQNFANLNLAAQLIGDQKFRKTISSNPEAIHTVCQEQGLSSEQCRLFSRGFQLIDRFMGTIEKPASPSHDSQLNPEDAVKPPSPPPKAHLQHNPSVEPLLSQPLNDMPDPPPPLRPIQPANQLAIGGSRTWSTHINADLEPASKQIYNTSPKVVTYEEPTMRRPPKRGVGTTAPRASALLWSNCPLQPPFLDHTPLKQPRKGCLELGRLFLKPKITMWNALTVIMTGKRGQQHLEGTTMIWSSLRKRLSGTVLEKEMVEKRQ</sequence>
<feature type="region of interest" description="Disordered" evidence="1">
    <location>
        <begin position="200"/>
        <end position="258"/>
    </location>
</feature>
<reference evidence="3" key="1">
    <citation type="submission" date="2022-11" db="UniProtKB">
        <authorList>
            <consortium name="WormBaseParasite"/>
        </authorList>
    </citation>
    <scope>IDENTIFICATION</scope>
</reference>
<protein>
    <submittedName>
        <fullName evidence="3">Uncharacterized protein</fullName>
    </submittedName>
</protein>
<evidence type="ECO:0000256" key="1">
    <source>
        <dbReference type="SAM" id="MobiDB-lite"/>
    </source>
</evidence>
<dbReference type="WBParaSite" id="jg10513">
    <property type="protein sequence ID" value="jg10513"/>
    <property type="gene ID" value="jg10513"/>
</dbReference>
<evidence type="ECO:0000313" key="3">
    <source>
        <dbReference type="WBParaSite" id="jg10513"/>
    </source>
</evidence>
<dbReference type="Proteomes" id="UP000887574">
    <property type="component" value="Unplaced"/>
</dbReference>